<evidence type="ECO:0000313" key="1">
    <source>
        <dbReference type="EMBL" id="KAJ9104630.1"/>
    </source>
</evidence>
<reference evidence="1" key="1">
    <citation type="submission" date="2023-04" db="EMBL/GenBank/DDBJ databases">
        <title>Draft Genome sequencing of Naganishia species isolated from polar environments using Oxford Nanopore Technology.</title>
        <authorList>
            <person name="Leo P."/>
            <person name="Venkateswaran K."/>
        </authorList>
    </citation>
    <scope>NUCLEOTIDE SEQUENCE</scope>
    <source>
        <strain evidence="1">MNA-CCFEE 5423</strain>
    </source>
</reference>
<comment type="caution">
    <text evidence="1">The sequence shown here is derived from an EMBL/GenBank/DDBJ whole genome shotgun (WGS) entry which is preliminary data.</text>
</comment>
<protein>
    <submittedName>
        <fullName evidence="1">Uncharacterized protein</fullName>
    </submittedName>
</protein>
<sequence>MVTVTVKYSSRPTVLVEFPAKHPNQVTVADLKRAIHAKFPKLTPVRQRITLPSPAAGTDPKAKPTVLDVDVTSLATYGIPDSGAEVRVKDLGPQVSWRTVFLLEYVSPPFASWRAQFGPLFIQPLVFYLSCKHGYSIASVLSSVGITALGKAAPYTPSALQKTVLVLQMLHYLKREFETVFVHKFSHATMPFRNIFKNCGHYWLLCGVSTAVALYRPAYSASALKGTVFDNSNWIGAWVAAWAWAEFSNFLTHLNLRNIRTPPGQPRKFPRGYGFDLVTCANYLFESCAWVAISCMTCDPAMILFTTVSAAQMAEWAAKKHKVYRKEHGDKYPRSRKRMIPFLW</sequence>
<evidence type="ECO:0000313" key="2">
    <source>
        <dbReference type="Proteomes" id="UP001227268"/>
    </source>
</evidence>
<proteinExistence type="predicted"/>
<accession>A0ACC2VZW7</accession>
<dbReference type="EMBL" id="JASBWT010000005">
    <property type="protein sequence ID" value="KAJ9104630.1"/>
    <property type="molecule type" value="Genomic_DNA"/>
</dbReference>
<organism evidence="1 2">
    <name type="scientific">Naganishia friedmannii</name>
    <dbReference type="NCBI Taxonomy" id="89922"/>
    <lineage>
        <taxon>Eukaryota</taxon>
        <taxon>Fungi</taxon>
        <taxon>Dikarya</taxon>
        <taxon>Basidiomycota</taxon>
        <taxon>Agaricomycotina</taxon>
        <taxon>Tremellomycetes</taxon>
        <taxon>Filobasidiales</taxon>
        <taxon>Filobasidiaceae</taxon>
        <taxon>Naganishia</taxon>
    </lineage>
</organism>
<gene>
    <name evidence="1" type="ORF">QFC21_002128</name>
</gene>
<name>A0ACC2VZW7_9TREE</name>
<keyword evidence="2" id="KW-1185">Reference proteome</keyword>
<dbReference type="Proteomes" id="UP001227268">
    <property type="component" value="Unassembled WGS sequence"/>
</dbReference>